<reference evidence="5 6" key="1">
    <citation type="journal article" date="2023" name="G3 (Bethesda)">
        <title>A chromosome-level genome assembly of Zasmidium syzygii isolated from banana leaves.</title>
        <authorList>
            <person name="van Westerhoven A.C."/>
            <person name="Mehrabi R."/>
            <person name="Talebi R."/>
            <person name="Steentjes M.B.F."/>
            <person name="Corcolon B."/>
            <person name="Chong P.A."/>
            <person name="Kema G.H.J."/>
            <person name="Seidl M.F."/>
        </authorList>
    </citation>
    <scope>NUCLEOTIDE SEQUENCE [LARGE SCALE GENOMIC DNA]</scope>
    <source>
        <strain evidence="5 6">P124</strain>
    </source>
</reference>
<feature type="domain" description="AB hydrolase-1" evidence="3">
    <location>
        <begin position="70"/>
        <end position="227"/>
    </location>
</feature>
<dbReference type="PANTHER" id="PTHR43248">
    <property type="entry name" value="2-SUCCINYL-6-HYDROXY-2,4-CYCLOHEXADIENE-1-CARBOXYLATE SYNTHASE"/>
    <property type="match status" value="1"/>
</dbReference>
<keyword evidence="6" id="KW-1185">Reference proteome</keyword>
<comment type="caution">
    <text evidence="5">The sequence shown here is derived from an EMBL/GenBank/DDBJ whole genome shotgun (WGS) entry which is preliminary data.</text>
</comment>
<dbReference type="EMBL" id="JAXOVC010000002">
    <property type="protein sequence ID" value="KAK4504612.1"/>
    <property type="molecule type" value="Genomic_DNA"/>
</dbReference>
<accession>A0ABR0ESU9</accession>
<organism evidence="5 6">
    <name type="scientific">Zasmidium cellare</name>
    <name type="common">Wine cellar mold</name>
    <name type="synonym">Racodium cellare</name>
    <dbReference type="NCBI Taxonomy" id="395010"/>
    <lineage>
        <taxon>Eukaryota</taxon>
        <taxon>Fungi</taxon>
        <taxon>Dikarya</taxon>
        <taxon>Ascomycota</taxon>
        <taxon>Pezizomycotina</taxon>
        <taxon>Dothideomycetes</taxon>
        <taxon>Dothideomycetidae</taxon>
        <taxon>Mycosphaerellales</taxon>
        <taxon>Mycosphaerellaceae</taxon>
        <taxon>Zasmidium</taxon>
    </lineage>
</organism>
<dbReference type="InterPro" id="IPR013595">
    <property type="entry name" value="Pept_S33_TAP-like_C"/>
</dbReference>
<dbReference type="Pfam" id="PF08386">
    <property type="entry name" value="Abhydrolase_4"/>
    <property type="match status" value="1"/>
</dbReference>
<gene>
    <name evidence="5" type="ORF">PRZ48_002573</name>
</gene>
<evidence type="ECO:0000256" key="2">
    <source>
        <dbReference type="ARBA" id="ARBA00022801"/>
    </source>
</evidence>
<evidence type="ECO:0000256" key="1">
    <source>
        <dbReference type="ARBA" id="ARBA00010088"/>
    </source>
</evidence>
<name>A0ABR0ESU9_ZASCE</name>
<dbReference type="Gene3D" id="3.40.50.1820">
    <property type="entry name" value="alpha/beta hydrolase"/>
    <property type="match status" value="1"/>
</dbReference>
<dbReference type="SUPFAM" id="SSF53474">
    <property type="entry name" value="alpha/beta-Hydrolases"/>
    <property type="match status" value="1"/>
</dbReference>
<sequence length="490" mass="52782">MTATAGLQCATLPVPLDYQDEHCDQTLELNLARYPAVKQSKGTILVNFGGPGLDGRNHLAGSGGPPILGLSDFDFVTWDPRGTGTTLPANCYTNLNDSIKATAAIPYPRNATVAELSKAWDAVANITPVCEKTLGVNGTLIGSAYTARDMLQIVDALNEDGLLRYYGQSYGSALGQIFAAMFPDRVGRIIIDGVLNPHQYISGTDYQELATTDAVLDGFFSSCEARPDICNLTMLDTSQQSVRQQFDIMLNKLKEDGPDTSFDPPLDYVTLVSSLYDDTLKSHTGWPGTALSLYAILKNDKALYANVSTASIGGTGKAVPLFPGVSTSQFGEITSAIRCSDVITRLPSPEADVDIAKHFFPQSQFAGGLFVSTANIPCMQWPFKAKEQYTGNFDVRTKNPILVVNNIYDPVTSLDAALNASATFHGSGLLVQNSYGHISTSSISKCTTSHVRDYFVNGTLPQPGTVCEADYPAFYTDEELSRAYKAVSDE</sequence>
<dbReference type="InterPro" id="IPR029058">
    <property type="entry name" value="AB_hydrolase_fold"/>
</dbReference>
<dbReference type="InterPro" id="IPR000073">
    <property type="entry name" value="AB_hydrolase_1"/>
</dbReference>
<comment type="similarity">
    <text evidence="1">Belongs to the peptidase S33 family.</text>
</comment>
<evidence type="ECO:0000259" key="4">
    <source>
        <dbReference type="Pfam" id="PF08386"/>
    </source>
</evidence>
<protein>
    <submittedName>
        <fullName evidence="5">Uncharacterized protein</fullName>
    </submittedName>
</protein>
<dbReference type="InterPro" id="IPR051601">
    <property type="entry name" value="Serine_prot/Carboxylest_S33"/>
</dbReference>
<evidence type="ECO:0000259" key="3">
    <source>
        <dbReference type="Pfam" id="PF00561"/>
    </source>
</evidence>
<keyword evidence="2" id="KW-0378">Hydrolase</keyword>
<dbReference type="Proteomes" id="UP001305779">
    <property type="component" value="Unassembled WGS sequence"/>
</dbReference>
<evidence type="ECO:0000313" key="5">
    <source>
        <dbReference type="EMBL" id="KAK4504612.1"/>
    </source>
</evidence>
<feature type="domain" description="Peptidase S33 tripeptidyl aminopeptidase-like C-terminal" evidence="4">
    <location>
        <begin position="370"/>
        <end position="467"/>
    </location>
</feature>
<dbReference type="PANTHER" id="PTHR43248:SF25">
    <property type="entry name" value="AB HYDROLASE-1 DOMAIN-CONTAINING PROTEIN-RELATED"/>
    <property type="match status" value="1"/>
</dbReference>
<evidence type="ECO:0000313" key="6">
    <source>
        <dbReference type="Proteomes" id="UP001305779"/>
    </source>
</evidence>
<dbReference type="Pfam" id="PF00561">
    <property type="entry name" value="Abhydrolase_1"/>
    <property type="match status" value="1"/>
</dbReference>
<proteinExistence type="inferred from homology"/>